<feature type="transmembrane region" description="Helical" evidence="1">
    <location>
        <begin position="220"/>
        <end position="246"/>
    </location>
</feature>
<keyword evidence="1" id="KW-0472">Membrane</keyword>
<feature type="transmembrane region" description="Helical" evidence="1">
    <location>
        <begin position="166"/>
        <end position="184"/>
    </location>
</feature>
<organism evidence="2">
    <name type="scientific">marine metagenome</name>
    <dbReference type="NCBI Taxonomy" id="408172"/>
    <lineage>
        <taxon>unclassified sequences</taxon>
        <taxon>metagenomes</taxon>
        <taxon>ecological metagenomes</taxon>
    </lineage>
</organism>
<keyword evidence="1" id="KW-0812">Transmembrane</keyword>
<feature type="transmembrane region" description="Helical" evidence="1">
    <location>
        <begin position="27"/>
        <end position="49"/>
    </location>
</feature>
<dbReference type="AlphaFoldDB" id="A0A381QQ53"/>
<feature type="transmembrane region" description="Helical" evidence="1">
    <location>
        <begin position="69"/>
        <end position="89"/>
    </location>
</feature>
<proteinExistence type="predicted"/>
<dbReference type="EMBL" id="UINC01001437">
    <property type="protein sequence ID" value="SUZ80659.1"/>
    <property type="molecule type" value="Genomic_DNA"/>
</dbReference>
<sequence>MLVARICPPDSALYEKWRIPIGKLGEILDTFAVIRLFVIWSLTVTGTVLASGLEDRFLYWDWTTWTGGLLRLVISSLLFLLLLHPKSLWIAGSRRLNESGFAVHSVLALLFILIGGIGYTTDQGTFLLNAVPYVIGFTAGLLVFQFTLTLDESKGEWSVERWDHKITLLGISCLLFGAAVLLGFYFDDPILSTVAMVNIPFSLVAMLFSSHVRHLQRARFYPLFIFSLFLCVRAPWFFIPLAVLFFTLRTINYFRFGIVYPSFGVDFDEASHYV</sequence>
<name>A0A381QQ53_9ZZZZ</name>
<reference evidence="2" key="1">
    <citation type="submission" date="2018-05" db="EMBL/GenBank/DDBJ databases">
        <authorList>
            <person name="Lanie J.A."/>
            <person name="Ng W.-L."/>
            <person name="Kazmierczak K.M."/>
            <person name="Andrzejewski T.M."/>
            <person name="Davidsen T.M."/>
            <person name="Wayne K.J."/>
            <person name="Tettelin H."/>
            <person name="Glass J.I."/>
            <person name="Rusch D."/>
            <person name="Podicherti R."/>
            <person name="Tsui H.-C.T."/>
            <person name="Winkler M.E."/>
        </authorList>
    </citation>
    <scope>NUCLEOTIDE SEQUENCE</scope>
</reference>
<evidence type="ECO:0000256" key="1">
    <source>
        <dbReference type="SAM" id="Phobius"/>
    </source>
</evidence>
<protein>
    <submittedName>
        <fullName evidence="2">Uncharacterized protein</fullName>
    </submittedName>
</protein>
<feature type="transmembrane region" description="Helical" evidence="1">
    <location>
        <begin position="101"/>
        <end position="120"/>
    </location>
</feature>
<evidence type="ECO:0000313" key="2">
    <source>
        <dbReference type="EMBL" id="SUZ80659.1"/>
    </source>
</evidence>
<gene>
    <name evidence="2" type="ORF">METZ01_LOCUS33513</name>
</gene>
<feature type="transmembrane region" description="Helical" evidence="1">
    <location>
        <begin position="126"/>
        <end position="146"/>
    </location>
</feature>
<feature type="transmembrane region" description="Helical" evidence="1">
    <location>
        <begin position="190"/>
        <end position="208"/>
    </location>
</feature>
<accession>A0A381QQ53</accession>
<keyword evidence="1" id="KW-1133">Transmembrane helix</keyword>